<proteinExistence type="predicted"/>
<dbReference type="Proteomes" id="UP000481861">
    <property type="component" value="Unassembled WGS sequence"/>
</dbReference>
<keyword evidence="3" id="KW-1185">Reference proteome</keyword>
<evidence type="ECO:0000313" key="3">
    <source>
        <dbReference type="Proteomes" id="UP000481861"/>
    </source>
</evidence>
<gene>
    <name evidence="2" type="ORF">BDV95DRAFT_566954</name>
</gene>
<organism evidence="2 3">
    <name type="scientific">Massariosphaeria phaeospora</name>
    <dbReference type="NCBI Taxonomy" id="100035"/>
    <lineage>
        <taxon>Eukaryota</taxon>
        <taxon>Fungi</taxon>
        <taxon>Dikarya</taxon>
        <taxon>Ascomycota</taxon>
        <taxon>Pezizomycotina</taxon>
        <taxon>Dothideomycetes</taxon>
        <taxon>Pleosporomycetidae</taxon>
        <taxon>Pleosporales</taxon>
        <taxon>Pleosporales incertae sedis</taxon>
        <taxon>Massariosphaeria</taxon>
    </lineage>
</organism>
<accession>A0A7C8IDB5</accession>
<evidence type="ECO:0000313" key="2">
    <source>
        <dbReference type="EMBL" id="KAF2873413.1"/>
    </source>
</evidence>
<protein>
    <submittedName>
        <fullName evidence="2">Uncharacterized protein</fullName>
    </submittedName>
</protein>
<feature type="compositionally biased region" description="Basic and acidic residues" evidence="1">
    <location>
        <begin position="1"/>
        <end position="13"/>
    </location>
</feature>
<dbReference type="AlphaFoldDB" id="A0A7C8IDB5"/>
<sequence>MAPDAHEGGRLEDLAVTGTSIPSDAGKQRTIPSVPRPDQLESPADAVDNQTDIPRGVNDRGVTGEVMTGAGDALSSNVERKNLDDAGYNAGAHGHDRNAKHARSDNLFNKQVHDDHGVETAPGEENMGQNELLDRRGAK</sequence>
<evidence type="ECO:0000256" key="1">
    <source>
        <dbReference type="SAM" id="MobiDB-lite"/>
    </source>
</evidence>
<comment type="caution">
    <text evidence="2">The sequence shown here is derived from an EMBL/GenBank/DDBJ whole genome shotgun (WGS) entry which is preliminary data.</text>
</comment>
<reference evidence="2 3" key="1">
    <citation type="submission" date="2020-01" db="EMBL/GenBank/DDBJ databases">
        <authorList>
            <consortium name="DOE Joint Genome Institute"/>
            <person name="Haridas S."/>
            <person name="Albert R."/>
            <person name="Binder M."/>
            <person name="Bloem J."/>
            <person name="Labutti K."/>
            <person name="Salamov A."/>
            <person name="Andreopoulos B."/>
            <person name="Baker S.E."/>
            <person name="Barry K."/>
            <person name="Bills G."/>
            <person name="Bluhm B.H."/>
            <person name="Cannon C."/>
            <person name="Castanera R."/>
            <person name="Culley D.E."/>
            <person name="Daum C."/>
            <person name="Ezra D."/>
            <person name="Gonzalez J.B."/>
            <person name="Henrissat B."/>
            <person name="Kuo A."/>
            <person name="Liang C."/>
            <person name="Lipzen A."/>
            <person name="Lutzoni F."/>
            <person name="Magnuson J."/>
            <person name="Mondo S."/>
            <person name="Nolan M."/>
            <person name="Ohm R."/>
            <person name="Pangilinan J."/>
            <person name="Park H.-J.H."/>
            <person name="Ramirez L."/>
            <person name="Alfaro M."/>
            <person name="Sun H."/>
            <person name="Tritt A."/>
            <person name="Yoshinaga Y."/>
            <person name="Zwiers L.-H.L."/>
            <person name="Turgeon B.G."/>
            <person name="Goodwin S.B."/>
            <person name="Spatafora J.W."/>
            <person name="Crous P.W."/>
            <person name="Grigoriev I.V."/>
        </authorList>
    </citation>
    <scope>NUCLEOTIDE SEQUENCE [LARGE SCALE GENOMIC DNA]</scope>
    <source>
        <strain evidence="2 3">CBS 611.86</strain>
    </source>
</reference>
<dbReference type="OrthoDB" id="5416172at2759"/>
<name>A0A7C8IDB5_9PLEO</name>
<dbReference type="EMBL" id="JAADJZ010000007">
    <property type="protein sequence ID" value="KAF2873413.1"/>
    <property type="molecule type" value="Genomic_DNA"/>
</dbReference>
<feature type="compositionally biased region" description="Basic and acidic residues" evidence="1">
    <location>
        <begin position="93"/>
        <end position="104"/>
    </location>
</feature>
<feature type="region of interest" description="Disordered" evidence="1">
    <location>
        <begin position="1"/>
        <end position="139"/>
    </location>
</feature>